<evidence type="ECO:0000313" key="11">
    <source>
        <dbReference type="EMBL" id="ADY30175.1"/>
    </source>
</evidence>
<keyword evidence="9" id="KW-0119">Carbohydrate metabolism</keyword>
<dbReference type="EMBL" id="CP002534">
    <property type="protein sequence ID" value="ADY30175.1"/>
    <property type="molecule type" value="Genomic_DNA"/>
</dbReference>
<comment type="similarity">
    <text evidence="4 9">Belongs to the NAD(P)-dependent epimerase/dehydratase family.</text>
</comment>
<dbReference type="GO" id="GO:0005829">
    <property type="term" value="C:cytosol"/>
    <property type="evidence" value="ECO:0007669"/>
    <property type="project" value="TreeGrafter"/>
</dbReference>
<keyword evidence="7 9" id="KW-0520">NAD</keyword>
<dbReference type="Proteomes" id="UP000007487">
    <property type="component" value="Chromosome"/>
</dbReference>
<dbReference type="Gene3D" id="3.40.50.720">
    <property type="entry name" value="NAD(P)-binding Rossmann-like Domain"/>
    <property type="match status" value="1"/>
</dbReference>
<protein>
    <recommendedName>
        <fullName evidence="6 9">UDP-glucose 4-epimerase</fullName>
        <ecNumber evidence="5 9">5.1.3.2</ecNumber>
    </recommendedName>
</protein>
<dbReference type="SUPFAM" id="SSF51735">
    <property type="entry name" value="NAD(P)-binding Rossmann-fold domains"/>
    <property type="match status" value="1"/>
</dbReference>
<dbReference type="PANTHER" id="PTHR43725:SF47">
    <property type="entry name" value="UDP-GLUCOSE 4-EPIMERASE"/>
    <property type="match status" value="1"/>
</dbReference>
<comment type="pathway">
    <text evidence="3 9">Carbohydrate metabolism; galactose metabolism.</text>
</comment>
<dbReference type="InterPro" id="IPR005886">
    <property type="entry name" value="UDP_G4E"/>
</dbReference>
<dbReference type="UniPathway" id="UPA00214"/>
<evidence type="ECO:0000259" key="10">
    <source>
        <dbReference type="Pfam" id="PF16363"/>
    </source>
</evidence>
<evidence type="ECO:0000256" key="2">
    <source>
        <dbReference type="ARBA" id="ARBA00001911"/>
    </source>
</evidence>
<keyword evidence="8 9" id="KW-0413">Isomerase</keyword>
<dbReference type="GO" id="GO:0006012">
    <property type="term" value="P:galactose metabolic process"/>
    <property type="evidence" value="ECO:0007669"/>
    <property type="project" value="UniProtKB-UniPathway"/>
</dbReference>
<evidence type="ECO:0000256" key="1">
    <source>
        <dbReference type="ARBA" id="ARBA00000083"/>
    </source>
</evidence>
<comment type="subunit">
    <text evidence="9">Homodimer.</text>
</comment>
<keyword evidence="12" id="KW-1185">Reference proteome</keyword>
<dbReference type="InterPro" id="IPR036291">
    <property type="entry name" value="NAD(P)-bd_dom_sf"/>
</dbReference>
<evidence type="ECO:0000256" key="5">
    <source>
        <dbReference type="ARBA" id="ARBA00013189"/>
    </source>
</evidence>
<comment type="cofactor">
    <cofactor evidence="2 9">
        <name>NAD(+)</name>
        <dbReference type="ChEBI" id="CHEBI:57540"/>
    </cofactor>
</comment>
<dbReference type="STRING" id="867900.Celly_2357"/>
<dbReference type="InterPro" id="IPR016040">
    <property type="entry name" value="NAD(P)-bd_dom"/>
</dbReference>
<evidence type="ECO:0000256" key="6">
    <source>
        <dbReference type="ARBA" id="ARBA00018569"/>
    </source>
</evidence>
<dbReference type="AlphaFoldDB" id="F0RGX1"/>
<evidence type="ECO:0000256" key="7">
    <source>
        <dbReference type="ARBA" id="ARBA00023027"/>
    </source>
</evidence>
<dbReference type="GO" id="GO:0003978">
    <property type="term" value="F:UDP-glucose 4-epimerase activity"/>
    <property type="evidence" value="ECO:0007669"/>
    <property type="project" value="UniProtKB-UniRule"/>
</dbReference>
<gene>
    <name evidence="11" type="ordered locus">Celly_2357</name>
</gene>
<dbReference type="CDD" id="cd05247">
    <property type="entry name" value="UDP_G4E_1_SDR_e"/>
    <property type="match status" value="1"/>
</dbReference>
<dbReference type="EC" id="5.1.3.2" evidence="5 9"/>
<dbReference type="HOGENOM" id="CLU_007383_1_10_10"/>
<dbReference type="Gene3D" id="3.90.25.10">
    <property type="entry name" value="UDP-galactose 4-epimerase, domain 1"/>
    <property type="match status" value="1"/>
</dbReference>
<organism evidence="11 12">
    <name type="scientific">Cellulophaga lytica (strain ATCC 23178 / DSM 7489 / JCM 8516 / NBRC 14961 / NCIMB 1423 / VKM B-1433 / Cy l20)</name>
    <dbReference type="NCBI Taxonomy" id="867900"/>
    <lineage>
        <taxon>Bacteria</taxon>
        <taxon>Pseudomonadati</taxon>
        <taxon>Bacteroidota</taxon>
        <taxon>Flavobacteriia</taxon>
        <taxon>Flavobacteriales</taxon>
        <taxon>Flavobacteriaceae</taxon>
        <taxon>Cellulophaga</taxon>
    </lineage>
</organism>
<dbReference type="Pfam" id="PF16363">
    <property type="entry name" value="GDP_Man_Dehyd"/>
    <property type="match status" value="1"/>
</dbReference>
<proteinExistence type="inferred from homology"/>
<dbReference type="KEGG" id="cly:Celly_2357"/>
<dbReference type="PANTHER" id="PTHR43725">
    <property type="entry name" value="UDP-GLUCOSE 4-EPIMERASE"/>
    <property type="match status" value="1"/>
</dbReference>
<reference evidence="11 12" key="1">
    <citation type="journal article" date="2011" name="Stand. Genomic Sci.">
        <title>Complete genome sequence of Cellulophaga lytica type strain (LIM- 21).</title>
        <authorList>
            <person name="Pati A."/>
            <person name="Abt B."/>
            <person name="Teshima H."/>
            <person name="Nolan M."/>
            <person name="Lapidus A."/>
            <person name="Lucas S."/>
            <person name="Hammon N."/>
            <person name="Deshpande S."/>
            <person name="Cheng J.F."/>
            <person name="Tapia R."/>
            <person name="Han C."/>
            <person name="Goodwin L."/>
            <person name="Pitluck S."/>
            <person name="Liolios K."/>
            <person name="Pagani I."/>
            <person name="Mavromatis K."/>
            <person name="Ovchinikova G."/>
            <person name="Chen A."/>
            <person name="Palaniappan K."/>
            <person name="Land M."/>
            <person name="Hauser L."/>
            <person name="Jeffries C.D."/>
            <person name="Detter J.C."/>
            <person name="Brambilla E.M."/>
            <person name="Kannan K.P."/>
            <person name="Rohde M."/>
            <person name="Spring S."/>
            <person name="Goker M."/>
            <person name="Woyke T."/>
            <person name="Bristow J."/>
            <person name="Eisen J.A."/>
            <person name="Markowitz V."/>
            <person name="Hugenholtz P."/>
            <person name="Kyrpides N.C."/>
            <person name="Klenk H.P."/>
            <person name="Ivanova N."/>
        </authorList>
    </citation>
    <scope>NUCLEOTIDE SEQUENCE [LARGE SCALE GENOMIC DNA]</scope>
    <source>
        <strain evidence="12">ATCC 23178 / DSM 7489 / JCM 8516 / NBRC 14961 / NCIMB 1423 / VKM B-1433 / Cy l20</strain>
    </source>
</reference>
<comment type="catalytic activity">
    <reaction evidence="1 9">
        <text>UDP-alpha-D-glucose = UDP-alpha-D-galactose</text>
        <dbReference type="Rhea" id="RHEA:22168"/>
        <dbReference type="ChEBI" id="CHEBI:58885"/>
        <dbReference type="ChEBI" id="CHEBI:66914"/>
        <dbReference type="EC" id="5.1.3.2"/>
    </reaction>
</comment>
<evidence type="ECO:0000256" key="8">
    <source>
        <dbReference type="ARBA" id="ARBA00023235"/>
    </source>
</evidence>
<evidence type="ECO:0000256" key="3">
    <source>
        <dbReference type="ARBA" id="ARBA00004947"/>
    </source>
</evidence>
<evidence type="ECO:0000256" key="4">
    <source>
        <dbReference type="ARBA" id="ARBA00007637"/>
    </source>
</evidence>
<evidence type="ECO:0000256" key="9">
    <source>
        <dbReference type="RuleBase" id="RU366046"/>
    </source>
</evidence>
<accession>F0RGX1</accession>
<feature type="domain" description="NAD(P)-binding" evidence="10">
    <location>
        <begin position="7"/>
        <end position="330"/>
    </location>
</feature>
<name>F0RGX1_CELLC</name>
<dbReference type="RefSeq" id="WP_013621918.1">
    <property type="nucleotide sequence ID" value="NC_015167.1"/>
</dbReference>
<sequence>MMKEKIIVTGGCGYIGSHTVIELLKSNFEVVILDDLSNSTEKTIDRISQITGKTPTFIHIDLKEELQTNKVFAAHKNAFAVIHFAAHKAVGESVTEPLMYYKNNFYSLINTLHAQTKNNINNFIFSSSATVYGLPKTLPITEKNKTKRPFSPYGNTKKVAEEILEDLTKASVNFNAISLRYFNPIGAHESGLIGELPTGIPNNLMPYVTQTAAGIREKLMVYGNDYPTKDGTPIRDYIHVVDLAIAHVLAVKRLVKNKQEKQFECFNLGTGVGYSVLDIIKTFETVTNSKLNYEFTSRRDGDVPKLYAETKLAAKKLEWTPTRELSEMISSSWKWEQNVRKEQA</sequence>
<dbReference type="NCBIfam" id="TIGR01179">
    <property type="entry name" value="galE"/>
    <property type="match status" value="1"/>
</dbReference>
<dbReference type="eggNOG" id="COG1087">
    <property type="taxonomic scope" value="Bacteria"/>
</dbReference>
<evidence type="ECO:0000313" key="12">
    <source>
        <dbReference type="Proteomes" id="UP000007487"/>
    </source>
</evidence>